<feature type="transmembrane region" description="Helical" evidence="1">
    <location>
        <begin position="69"/>
        <end position="95"/>
    </location>
</feature>
<dbReference type="RefSeq" id="WP_163764510.1">
    <property type="nucleotide sequence ID" value="NZ_JAAGYR010000011.1"/>
</dbReference>
<feature type="transmembrane region" description="Helical" evidence="1">
    <location>
        <begin position="236"/>
        <end position="258"/>
    </location>
</feature>
<proteinExistence type="predicted"/>
<sequence length="403" mass="47399">MRDFNRLFKKQKDVSSKGKVEDTSSEKLLSSIFSKYNLFISIIISALVVWFHLTDLGLRHLFPGLLTDVYVLLAIVVSGTIFCTFLFGTVFISFLKLGQEVYKLEIESKSLFYRDLLIYSTIMWLLSIGLMIVISIDNKIYSVILVIVVCIFIFITICFYYRLFQSKKLSFKNNIDFYFIYIMFFFLFFSFILLYFFTIFNSKTFSFFFLFIILSFLSAVIAFVELKFKREISNKIIFALTGIVVIFIIYIEILYPIIKLKDKVLILSGFTQNQYESRWYSFVLDEKLITQANQYHWQLDKDKLKPFKITPDLLENNKITQQENTQETNSQSDLATRVAIDTKYAEKPNTLFGFFVWNLGDIKVFCAYPKEKKTEIDKDYIEKFCIEVPDGVLTPIPGYIKRK</sequence>
<protein>
    <submittedName>
        <fullName evidence="2">Uncharacterized protein</fullName>
    </submittedName>
</protein>
<keyword evidence="1" id="KW-1133">Transmembrane helix</keyword>
<dbReference type="AlphaFoldDB" id="A0A6L9Y822"/>
<gene>
    <name evidence="2" type="ORF">F9B74_06475</name>
</gene>
<feature type="transmembrane region" description="Helical" evidence="1">
    <location>
        <begin position="36"/>
        <end position="53"/>
    </location>
</feature>
<organism evidence="2 3">
    <name type="scientific">Pelistega ratti</name>
    <dbReference type="NCBI Taxonomy" id="2652177"/>
    <lineage>
        <taxon>Bacteria</taxon>
        <taxon>Pseudomonadati</taxon>
        <taxon>Pseudomonadota</taxon>
        <taxon>Betaproteobacteria</taxon>
        <taxon>Burkholderiales</taxon>
        <taxon>Alcaligenaceae</taxon>
        <taxon>Pelistega</taxon>
    </lineage>
</organism>
<accession>A0A6L9Y822</accession>
<reference evidence="2 3" key="1">
    <citation type="submission" date="2020-02" db="EMBL/GenBank/DDBJ databases">
        <title>Pelistega sp. NLN82 were isolated from wild rodents of the Hainan Island.</title>
        <authorList>
            <person name="Niu N."/>
            <person name="Zhou J."/>
        </authorList>
    </citation>
    <scope>NUCLEOTIDE SEQUENCE [LARGE SCALE GENOMIC DNA]</scope>
    <source>
        <strain evidence="2 3">NLN82</strain>
    </source>
</reference>
<evidence type="ECO:0000313" key="3">
    <source>
        <dbReference type="Proteomes" id="UP000477651"/>
    </source>
</evidence>
<keyword evidence="1" id="KW-0812">Transmembrane</keyword>
<feature type="transmembrane region" description="Helical" evidence="1">
    <location>
        <begin position="116"/>
        <end position="134"/>
    </location>
</feature>
<dbReference type="Proteomes" id="UP000477651">
    <property type="component" value="Unassembled WGS sequence"/>
</dbReference>
<feature type="transmembrane region" description="Helical" evidence="1">
    <location>
        <begin position="205"/>
        <end position="224"/>
    </location>
</feature>
<comment type="caution">
    <text evidence="2">The sequence shown here is derived from an EMBL/GenBank/DDBJ whole genome shotgun (WGS) entry which is preliminary data.</text>
</comment>
<feature type="transmembrane region" description="Helical" evidence="1">
    <location>
        <begin position="175"/>
        <end position="199"/>
    </location>
</feature>
<dbReference type="EMBL" id="JAAGYR010000011">
    <property type="protein sequence ID" value="NEN75968.1"/>
    <property type="molecule type" value="Genomic_DNA"/>
</dbReference>
<keyword evidence="1" id="KW-0472">Membrane</keyword>
<evidence type="ECO:0000313" key="2">
    <source>
        <dbReference type="EMBL" id="NEN75968.1"/>
    </source>
</evidence>
<feature type="transmembrane region" description="Helical" evidence="1">
    <location>
        <begin position="140"/>
        <end position="163"/>
    </location>
</feature>
<keyword evidence="3" id="KW-1185">Reference proteome</keyword>
<evidence type="ECO:0000256" key="1">
    <source>
        <dbReference type="SAM" id="Phobius"/>
    </source>
</evidence>
<name>A0A6L9Y822_9BURK</name>